<name>A0ABU2ZYB0_9ALTE</name>
<dbReference type="PANTHER" id="PTHR38038">
    <property type="entry name" value="PENICILLIN-BINDING PROTEIN ACTIVATOR LPOA"/>
    <property type="match status" value="1"/>
</dbReference>
<keyword evidence="1" id="KW-0472">Membrane</keyword>
<evidence type="ECO:0000313" key="2">
    <source>
        <dbReference type="EMBL" id="MDT0596569.1"/>
    </source>
</evidence>
<evidence type="ECO:0000256" key="1">
    <source>
        <dbReference type="ARBA" id="ARBA00023136"/>
    </source>
</evidence>
<dbReference type="Proteomes" id="UP001253545">
    <property type="component" value="Unassembled WGS sequence"/>
</dbReference>
<dbReference type="RefSeq" id="WP_311370093.1">
    <property type="nucleotide sequence ID" value="NZ_JAVRHX010000008.1"/>
</dbReference>
<dbReference type="InterPro" id="IPR028082">
    <property type="entry name" value="Peripla_BP_I"/>
</dbReference>
<dbReference type="InterPro" id="IPR007443">
    <property type="entry name" value="LpoA"/>
</dbReference>
<keyword evidence="3" id="KW-1185">Reference proteome</keyword>
<sequence length="656" mass="73273">MINRQEHTTTHLVARVLPSNMPCIKFALLAFVGSFLFACATPQSPIIQTEKPSIEKPTIIIEAVDTLSDRLLNIEQDFVNSDDVYARNTELLSLAEELRSTENCIAANIIAANIEASLVDPLNIVTTQVIKTECVLVAMEKPESLGTLNDLQLAEVANWLENAVIAKEQVGNMTSDSLNTRLVLAQAKVHGLRGEYEQALETILNLSANNTVMQSPETIALLWNWYSLSSSQIQQKLSANYDVLNGFLDLIQLSQDPSLDDTLRQNNIRAWLQTQSTLPIATYTPKQITQYLEVQSGLKQKIAILLPLSGRLSGQGNAILQGVVTAYLEKNKLLNVANHTEIEIVDTGSDPLIDEAINAQSLAKFDTIIGPLLQSHIRQVRQFELIDKKQIFLNQSDQNETNNPLVAYFALSPEQEAQQLSQLMRDRNIQNPIIVSDQSSMANRMSEAFITSWQQNQKPGAQNVQQISYTDNKNMRIGITAALDVLQSQRRIEQINNLSEDPVFSVTRNRRDVDAFVVFARPDEVELINPIIESSISLFSDEKVLVFATSYSYDHKQSKNSQRDLRNLVFIDMPWVLPDGRETTLSKQIDEHLNQPSTSFLRLFAFGFDALNIANNIVQLNAFNHIQVKGLTGTISIKKGQTLQRSLSGLMISASE</sequence>
<dbReference type="PANTHER" id="PTHR38038:SF1">
    <property type="entry name" value="PENICILLIN-BINDING PROTEIN ACTIVATOR LPOA"/>
    <property type="match status" value="1"/>
</dbReference>
<proteinExistence type="predicted"/>
<protein>
    <submittedName>
        <fullName evidence="2">Penicillin-binding protein activator</fullName>
    </submittedName>
</protein>
<accession>A0ABU2ZYB0</accession>
<dbReference type="Gene3D" id="3.40.50.2300">
    <property type="match status" value="2"/>
</dbReference>
<reference evidence="2 3" key="1">
    <citation type="submission" date="2023-09" db="EMBL/GenBank/DDBJ databases">
        <authorList>
            <person name="Rey-Velasco X."/>
        </authorList>
    </citation>
    <scope>NUCLEOTIDE SEQUENCE [LARGE SCALE GENOMIC DNA]</scope>
    <source>
        <strain evidence="2 3">P117</strain>
    </source>
</reference>
<dbReference type="CDD" id="cd06339">
    <property type="entry name" value="PBP1_YraM_LppC_lipoprotein-like"/>
    <property type="match status" value="1"/>
</dbReference>
<dbReference type="Pfam" id="PF04348">
    <property type="entry name" value="LppC"/>
    <property type="match status" value="1"/>
</dbReference>
<organism evidence="2 3">
    <name type="scientific">Glaciecola petra</name>
    <dbReference type="NCBI Taxonomy" id="3075602"/>
    <lineage>
        <taxon>Bacteria</taxon>
        <taxon>Pseudomonadati</taxon>
        <taxon>Pseudomonadota</taxon>
        <taxon>Gammaproteobacteria</taxon>
        <taxon>Alteromonadales</taxon>
        <taxon>Alteromonadaceae</taxon>
        <taxon>Glaciecola</taxon>
    </lineage>
</organism>
<dbReference type="SUPFAM" id="SSF53822">
    <property type="entry name" value="Periplasmic binding protein-like I"/>
    <property type="match status" value="1"/>
</dbReference>
<evidence type="ECO:0000313" key="3">
    <source>
        <dbReference type="Proteomes" id="UP001253545"/>
    </source>
</evidence>
<gene>
    <name evidence="2" type="ORF">RM552_17060</name>
</gene>
<dbReference type="EMBL" id="JAVRHX010000008">
    <property type="protein sequence ID" value="MDT0596569.1"/>
    <property type="molecule type" value="Genomic_DNA"/>
</dbReference>
<comment type="caution">
    <text evidence="2">The sequence shown here is derived from an EMBL/GenBank/DDBJ whole genome shotgun (WGS) entry which is preliminary data.</text>
</comment>